<evidence type="ECO:0000313" key="4">
    <source>
        <dbReference type="Proteomes" id="UP000297747"/>
    </source>
</evidence>
<dbReference type="GO" id="GO:0003677">
    <property type="term" value="F:DNA binding"/>
    <property type="evidence" value="ECO:0007669"/>
    <property type="project" value="UniProtKB-KW"/>
</dbReference>
<feature type="domain" description="HTH cro/C1-type" evidence="2">
    <location>
        <begin position="8"/>
        <end position="62"/>
    </location>
</feature>
<dbReference type="PANTHER" id="PTHR46558">
    <property type="entry name" value="TRACRIPTIONAL REGULATORY PROTEIN-RELATED-RELATED"/>
    <property type="match status" value="1"/>
</dbReference>
<sequence length="138" mass="16110">MNKLANRLRELRVDNGKSKEELSAYLSISQSSYNRYEAGSRNPDYDTLLKLAIFYNVTTDYLLGRDDIEIPVFDRSQVVSYRDLVDMGLNQKLAHGLVAEIWSKQSFEERICRYPVDKIKYVLKEDVKSFVESLLELF</sequence>
<dbReference type="CDD" id="cd00093">
    <property type="entry name" value="HTH_XRE"/>
    <property type="match status" value="1"/>
</dbReference>
<accession>A0A4Y9FUE5</accession>
<dbReference type="Proteomes" id="UP000297747">
    <property type="component" value="Unassembled WGS sequence"/>
</dbReference>
<name>A0A4Y9FUE5_STRAI</name>
<evidence type="ECO:0000259" key="2">
    <source>
        <dbReference type="PROSITE" id="PS50943"/>
    </source>
</evidence>
<proteinExistence type="predicted"/>
<reference evidence="3 4" key="1">
    <citation type="submission" date="2019-03" db="EMBL/GenBank/DDBJ databases">
        <title>Diversity of the mouse oral microbiome.</title>
        <authorList>
            <person name="Joseph S."/>
            <person name="Aduse-Opoku J."/>
            <person name="Curtis M."/>
            <person name="Wade W."/>
            <person name="Hashim A."/>
        </authorList>
    </citation>
    <scope>NUCLEOTIDE SEQUENCE [LARGE SCALE GENOMIC DNA]</scope>
    <source>
        <strain evidence="3 4">HT4</strain>
    </source>
</reference>
<dbReference type="InterPro" id="IPR001387">
    <property type="entry name" value="Cro/C1-type_HTH"/>
</dbReference>
<dbReference type="Pfam" id="PF01381">
    <property type="entry name" value="HTH_3"/>
    <property type="match status" value="1"/>
</dbReference>
<dbReference type="SMART" id="SM00530">
    <property type="entry name" value="HTH_XRE"/>
    <property type="match status" value="1"/>
</dbReference>
<keyword evidence="1" id="KW-0238">DNA-binding</keyword>
<protein>
    <submittedName>
        <fullName evidence="3">XRE family transcriptional regulator</fullName>
    </submittedName>
</protein>
<dbReference type="PANTHER" id="PTHR46558:SF13">
    <property type="entry name" value="HTH-TYPE TRANSCRIPTIONAL REGULATOR IMMR"/>
    <property type="match status" value="1"/>
</dbReference>
<dbReference type="RefSeq" id="WP_135051926.1">
    <property type="nucleotide sequence ID" value="NZ_CAKOCW010000005.1"/>
</dbReference>
<evidence type="ECO:0000256" key="1">
    <source>
        <dbReference type="ARBA" id="ARBA00023125"/>
    </source>
</evidence>
<organism evidence="3 4">
    <name type="scientific">Streptococcus acidominimus</name>
    <dbReference type="NCBI Taxonomy" id="1326"/>
    <lineage>
        <taxon>Bacteria</taxon>
        <taxon>Bacillati</taxon>
        <taxon>Bacillota</taxon>
        <taxon>Bacilli</taxon>
        <taxon>Lactobacillales</taxon>
        <taxon>Streptococcaceae</taxon>
        <taxon>Streptococcus</taxon>
    </lineage>
</organism>
<evidence type="ECO:0000313" key="3">
    <source>
        <dbReference type="EMBL" id="TFU31848.1"/>
    </source>
</evidence>
<dbReference type="SUPFAM" id="SSF47413">
    <property type="entry name" value="lambda repressor-like DNA-binding domains"/>
    <property type="match status" value="1"/>
</dbReference>
<dbReference type="Gene3D" id="1.10.260.40">
    <property type="entry name" value="lambda repressor-like DNA-binding domains"/>
    <property type="match status" value="1"/>
</dbReference>
<dbReference type="PROSITE" id="PS50943">
    <property type="entry name" value="HTH_CROC1"/>
    <property type="match status" value="1"/>
</dbReference>
<dbReference type="EMBL" id="SPQA01000001">
    <property type="protein sequence ID" value="TFU31848.1"/>
    <property type="molecule type" value="Genomic_DNA"/>
</dbReference>
<comment type="caution">
    <text evidence="3">The sequence shown here is derived from an EMBL/GenBank/DDBJ whole genome shotgun (WGS) entry which is preliminary data.</text>
</comment>
<dbReference type="AlphaFoldDB" id="A0A4Y9FUE5"/>
<dbReference type="InterPro" id="IPR010982">
    <property type="entry name" value="Lambda_DNA-bd_dom_sf"/>
</dbReference>
<gene>
    <name evidence="3" type="ORF">E4U01_00050</name>
</gene>